<feature type="region of interest" description="Disordered" evidence="1">
    <location>
        <begin position="15"/>
        <end position="39"/>
    </location>
</feature>
<proteinExistence type="predicted"/>
<gene>
    <name evidence="3" type="ORF">LK09_09155</name>
</gene>
<dbReference type="Pfam" id="PF22807">
    <property type="entry name" value="TrAA12"/>
    <property type="match status" value="1"/>
</dbReference>
<feature type="domain" description="Pyrroloquinoline quinone-dependent pyranose dehydrogenase beta-propeller" evidence="2">
    <location>
        <begin position="64"/>
        <end position="373"/>
    </location>
</feature>
<keyword evidence="4" id="KW-1185">Reference proteome</keyword>
<dbReference type="InterPro" id="IPR011041">
    <property type="entry name" value="Quinoprot_gluc/sorb_DH_b-prop"/>
</dbReference>
<comment type="caution">
    <text evidence="3">The sequence shown here is derived from an EMBL/GenBank/DDBJ whole genome shotgun (WGS) entry which is preliminary data.</text>
</comment>
<accession>A0A0B2A8N4</accession>
<evidence type="ECO:0000313" key="4">
    <source>
        <dbReference type="Proteomes" id="UP000031030"/>
    </source>
</evidence>
<protein>
    <submittedName>
        <fullName evidence="3">Sugar dehydrogenase</fullName>
    </submittedName>
</protein>
<dbReference type="SUPFAM" id="SSF50952">
    <property type="entry name" value="Soluble quinoprotein glucose dehydrogenase"/>
    <property type="match status" value="1"/>
</dbReference>
<evidence type="ECO:0000313" key="3">
    <source>
        <dbReference type="EMBL" id="KHK97996.1"/>
    </source>
</evidence>
<evidence type="ECO:0000256" key="1">
    <source>
        <dbReference type="SAM" id="MobiDB-lite"/>
    </source>
</evidence>
<sequence>MAAAVLVGVTACTGPAARTPSAATPTPTPPAPAAGAPGTLSPVRLSVAAGTDPGAAAGRSLSLPRGWTGAVWANVPGARVAAWSPDGRLAVSTGGRGDVVLLTPASGTRAPGAAILLRGLQDPQGLAFTVQGGRTVLIVGEGTRITAWDYSDGRVSNHRVLVAGLPDAGHGAKGVAAHGDAVFYSIGSSGNRVPSDRGVSPQRATVWRVGLDGHGNRIVASGVRNGFGLAIAPDGTLFTAVNQADEQPFPFPGDRFGQVVREYVNENPVDQVSRLTSGIDLGWPYCVPDTRHGVTEVPYVDDPEFNPGGKALDCSRLPPTMVGLPAHSAPLGLAFTRDTSLQQTLGDGALIALHGSWDRQPPRAPSVVYSAWDAARAALGASTPLVTGFQDADGSRWGRSVDAVPGPDGSVYVTDDLAGLVYRLTPGG</sequence>
<dbReference type="InterPro" id="IPR011042">
    <property type="entry name" value="6-blade_b-propeller_TolB-like"/>
</dbReference>
<dbReference type="Gene3D" id="2.120.10.30">
    <property type="entry name" value="TolB, C-terminal domain"/>
    <property type="match status" value="1"/>
</dbReference>
<reference evidence="3 4" key="1">
    <citation type="submission" date="2014-11" db="EMBL/GenBank/DDBJ databases">
        <title>Genome sequence of Microbacterium mangrovi MUSC 115(T).</title>
        <authorList>
            <person name="Lee L.-H."/>
        </authorList>
    </citation>
    <scope>NUCLEOTIDE SEQUENCE [LARGE SCALE GENOMIC DNA]</scope>
    <source>
        <strain evidence="3 4">MUSC 115</strain>
    </source>
</reference>
<feature type="compositionally biased region" description="Low complexity" evidence="1">
    <location>
        <begin position="15"/>
        <end position="25"/>
    </location>
</feature>
<name>A0A0B2A8N4_9MICO</name>
<dbReference type="InterPro" id="IPR054539">
    <property type="entry name" value="Beta-prop_PDH"/>
</dbReference>
<evidence type="ECO:0000259" key="2">
    <source>
        <dbReference type="Pfam" id="PF22807"/>
    </source>
</evidence>
<organism evidence="3 4">
    <name type="scientific">Microbacterium mangrovi</name>
    <dbReference type="NCBI Taxonomy" id="1348253"/>
    <lineage>
        <taxon>Bacteria</taxon>
        <taxon>Bacillati</taxon>
        <taxon>Actinomycetota</taxon>
        <taxon>Actinomycetes</taxon>
        <taxon>Micrococcales</taxon>
        <taxon>Microbacteriaceae</taxon>
        <taxon>Microbacterium</taxon>
    </lineage>
</organism>
<dbReference type="PANTHER" id="PTHR33546">
    <property type="entry name" value="LARGE, MULTIFUNCTIONAL SECRETED PROTEIN-RELATED"/>
    <property type="match status" value="1"/>
</dbReference>
<dbReference type="PANTHER" id="PTHR33546:SF1">
    <property type="entry name" value="LARGE, MULTIFUNCTIONAL SECRETED PROTEIN"/>
    <property type="match status" value="1"/>
</dbReference>
<dbReference type="AlphaFoldDB" id="A0A0B2A8N4"/>
<dbReference type="Proteomes" id="UP000031030">
    <property type="component" value="Unassembled WGS sequence"/>
</dbReference>
<dbReference type="EMBL" id="JTDK01000007">
    <property type="protein sequence ID" value="KHK97996.1"/>
    <property type="molecule type" value="Genomic_DNA"/>
</dbReference>
<dbReference type="STRING" id="1348253.LK09_09155"/>